<keyword evidence="3" id="KW-0808">Transferase</keyword>
<accession>A0A6M0CJP5</accession>
<dbReference type="PANTHER" id="PTHR36927">
    <property type="entry name" value="BLR4337 PROTEIN"/>
    <property type="match status" value="1"/>
</dbReference>
<dbReference type="AlphaFoldDB" id="A0A6M0CJP5"/>
<comment type="caution">
    <text evidence="3">The sequence shown here is derived from an EMBL/GenBank/DDBJ whole genome shotgun (WGS) entry which is preliminary data.</text>
</comment>
<feature type="transmembrane region" description="Helical" evidence="1">
    <location>
        <begin position="238"/>
        <end position="257"/>
    </location>
</feature>
<feature type="transmembrane region" description="Helical" evidence="1">
    <location>
        <begin position="12"/>
        <end position="30"/>
    </location>
</feature>
<protein>
    <submittedName>
        <fullName evidence="3">Acyltransferase family protein</fullName>
    </submittedName>
</protein>
<keyword evidence="1" id="KW-1133">Transmembrane helix</keyword>
<organism evidence="3 4">
    <name type="scientific">Spongiivirga citrea</name>
    <dbReference type="NCBI Taxonomy" id="1481457"/>
    <lineage>
        <taxon>Bacteria</taxon>
        <taxon>Pseudomonadati</taxon>
        <taxon>Bacteroidota</taxon>
        <taxon>Flavobacteriia</taxon>
        <taxon>Flavobacteriales</taxon>
        <taxon>Flavobacteriaceae</taxon>
        <taxon>Spongiivirga</taxon>
    </lineage>
</organism>
<reference evidence="3 4" key="1">
    <citation type="submission" date="2020-01" db="EMBL/GenBank/DDBJ databases">
        <title>Spongiivirga citrea KCTC 32990T.</title>
        <authorList>
            <person name="Wang G."/>
        </authorList>
    </citation>
    <scope>NUCLEOTIDE SEQUENCE [LARGE SCALE GENOMIC DNA]</scope>
    <source>
        <strain evidence="3 4">KCTC 32990</strain>
    </source>
</reference>
<feature type="transmembrane region" description="Helical" evidence="1">
    <location>
        <begin position="332"/>
        <end position="354"/>
    </location>
</feature>
<gene>
    <name evidence="3" type="ORF">GWK10_03075</name>
</gene>
<evidence type="ECO:0000313" key="3">
    <source>
        <dbReference type="EMBL" id="NER16174.1"/>
    </source>
</evidence>
<keyword evidence="3" id="KW-0012">Acyltransferase</keyword>
<evidence type="ECO:0000259" key="2">
    <source>
        <dbReference type="Pfam" id="PF01757"/>
    </source>
</evidence>
<dbReference type="RefSeq" id="WP_164029424.1">
    <property type="nucleotide sequence ID" value="NZ_JAABOQ010000001.1"/>
</dbReference>
<dbReference type="EMBL" id="JAABOQ010000001">
    <property type="protein sequence ID" value="NER16174.1"/>
    <property type="molecule type" value="Genomic_DNA"/>
</dbReference>
<feature type="domain" description="Acyltransferase 3" evidence="2">
    <location>
        <begin position="8"/>
        <end position="352"/>
    </location>
</feature>
<dbReference type="PANTHER" id="PTHR36927:SF3">
    <property type="entry name" value="GLUCANS BIOSYNTHESIS PROTEIN C"/>
    <property type="match status" value="1"/>
</dbReference>
<keyword evidence="1" id="KW-0812">Transmembrane</keyword>
<dbReference type="Pfam" id="PF01757">
    <property type="entry name" value="Acyl_transf_3"/>
    <property type="match status" value="1"/>
</dbReference>
<sequence length="374" mass="44322">MNIKERRYDLDWWRVISIFAVYLHHIGMPFNGDDFHIMNNESSKLLDDIMVFFEQFRLPILFLISGVGTVYAFQRRNWIHFIKERSYRLLIPLIFGVLIIVPPQTFFENYESFNSYLDVYSKEHFKLKANHLWFLENLFFLSILCIPIILFFKSTRFKTMLGWVEKTTSTKLGMFLWVIPLVLIRIISKKYFPSDSKDITNLSSTLFYGYFFIAGILINQSDLIWSNLKNYRRHNLKLSMFSIIVFYGYYFFPEGWVPENVSNKLLWDIWYTVSVLLSWSLIITALGYGQVFFNRKSNLLPLLNQAAYPFYILHQTVIVVLAYYIVQLNLSILFKIALLLISTLSVTIVIYRFVIYPFKIARFLFGVKSKSSAI</sequence>
<dbReference type="Proteomes" id="UP000474296">
    <property type="component" value="Unassembled WGS sequence"/>
</dbReference>
<proteinExistence type="predicted"/>
<feature type="transmembrane region" description="Helical" evidence="1">
    <location>
        <begin position="56"/>
        <end position="74"/>
    </location>
</feature>
<keyword evidence="4" id="KW-1185">Reference proteome</keyword>
<feature type="transmembrane region" description="Helical" evidence="1">
    <location>
        <begin position="86"/>
        <end position="107"/>
    </location>
</feature>
<feature type="transmembrane region" description="Helical" evidence="1">
    <location>
        <begin position="269"/>
        <end position="288"/>
    </location>
</feature>
<evidence type="ECO:0000313" key="4">
    <source>
        <dbReference type="Proteomes" id="UP000474296"/>
    </source>
</evidence>
<dbReference type="InterPro" id="IPR002656">
    <property type="entry name" value="Acyl_transf_3_dom"/>
</dbReference>
<feature type="transmembrane region" description="Helical" evidence="1">
    <location>
        <begin position="132"/>
        <end position="152"/>
    </location>
</feature>
<feature type="transmembrane region" description="Helical" evidence="1">
    <location>
        <begin position="308"/>
        <end position="326"/>
    </location>
</feature>
<dbReference type="InterPro" id="IPR050623">
    <property type="entry name" value="Glucan_succinyl_AcylTrfase"/>
</dbReference>
<name>A0A6M0CJP5_9FLAO</name>
<dbReference type="GO" id="GO:0016747">
    <property type="term" value="F:acyltransferase activity, transferring groups other than amino-acyl groups"/>
    <property type="evidence" value="ECO:0007669"/>
    <property type="project" value="InterPro"/>
</dbReference>
<evidence type="ECO:0000256" key="1">
    <source>
        <dbReference type="SAM" id="Phobius"/>
    </source>
</evidence>
<keyword evidence="1" id="KW-0472">Membrane</keyword>
<feature type="transmembrane region" description="Helical" evidence="1">
    <location>
        <begin position="172"/>
        <end position="188"/>
    </location>
</feature>